<keyword evidence="4" id="KW-1185">Reference proteome</keyword>
<evidence type="ECO:0000313" key="3">
    <source>
        <dbReference type="EMBL" id="GCE13776.1"/>
    </source>
</evidence>
<dbReference type="GO" id="GO:0016798">
    <property type="term" value="F:hydrolase activity, acting on glycosyl bonds"/>
    <property type="evidence" value="ECO:0007669"/>
    <property type="project" value="UniProtKB-KW"/>
</dbReference>
<keyword evidence="3" id="KW-0326">Glycosidase</keyword>
<gene>
    <name evidence="3" type="ORF">KTT_36350</name>
</gene>
<proteinExistence type="predicted"/>
<organism evidence="3 4">
    <name type="scientific">Tengunoibacter tsumagoiensis</name>
    <dbReference type="NCBI Taxonomy" id="2014871"/>
    <lineage>
        <taxon>Bacteria</taxon>
        <taxon>Bacillati</taxon>
        <taxon>Chloroflexota</taxon>
        <taxon>Ktedonobacteria</taxon>
        <taxon>Ktedonobacterales</taxon>
        <taxon>Dictyobacteraceae</taxon>
        <taxon>Tengunoibacter</taxon>
    </lineage>
</organism>
<dbReference type="RefSeq" id="WP_161975579.1">
    <property type="nucleotide sequence ID" value="NZ_BIFR01000001.1"/>
</dbReference>
<name>A0A402A3Z9_9CHLR</name>
<dbReference type="InterPro" id="IPR029058">
    <property type="entry name" value="AB_hydrolase_fold"/>
</dbReference>
<keyword evidence="3" id="KW-0858">Xylan degradation</keyword>
<dbReference type="InterPro" id="IPR049492">
    <property type="entry name" value="BD-FAE-like_dom"/>
</dbReference>
<dbReference type="Pfam" id="PF20434">
    <property type="entry name" value="BD-FAE"/>
    <property type="match status" value="1"/>
</dbReference>
<protein>
    <submittedName>
        <fullName evidence="3">Endo-1,4-beta-xylanase</fullName>
    </submittedName>
</protein>
<dbReference type="Gene3D" id="3.40.50.1820">
    <property type="entry name" value="alpha/beta hydrolase"/>
    <property type="match status" value="1"/>
</dbReference>
<evidence type="ECO:0000259" key="2">
    <source>
        <dbReference type="Pfam" id="PF20434"/>
    </source>
</evidence>
<dbReference type="Proteomes" id="UP000287352">
    <property type="component" value="Unassembled WGS sequence"/>
</dbReference>
<comment type="caution">
    <text evidence="3">The sequence shown here is derived from an EMBL/GenBank/DDBJ whole genome shotgun (WGS) entry which is preliminary data.</text>
</comment>
<keyword evidence="3" id="KW-0119">Carbohydrate metabolism</keyword>
<keyword evidence="1 3" id="KW-0378">Hydrolase</keyword>
<dbReference type="InterPro" id="IPR050300">
    <property type="entry name" value="GDXG_lipolytic_enzyme"/>
</dbReference>
<feature type="domain" description="BD-FAE-like" evidence="2">
    <location>
        <begin position="37"/>
        <end position="232"/>
    </location>
</feature>
<dbReference type="PANTHER" id="PTHR48081:SF6">
    <property type="entry name" value="PEPTIDASE S9 PROLYL OLIGOPEPTIDASE CATALYTIC DOMAIN-CONTAINING PROTEIN"/>
    <property type="match status" value="1"/>
</dbReference>
<keyword evidence="3" id="KW-0624">Polysaccharide degradation</keyword>
<dbReference type="GO" id="GO:0045493">
    <property type="term" value="P:xylan catabolic process"/>
    <property type="evidence" value="ECO:0007669"/>
    <property type="project" value="UniProtKB-KW"/>
</dbReference>
<reference evidence="4" key="1">
    <citation type="submission" date="2018-12" db="EMBL/GenBank/DDBJ databases">
        <title>Tengunoibacter tsumagoiensis gen. nov., sp. nov., Dictyobacter kobayashii sp. nov., D. alpinus sp. nov., and D. joshuensis sp. nov. and description of Dictyobacteraceae fam. nov. within the order Ktedonobacterales isolated from Tengu-no-mugimeshi.</title>
        <authorList>
            <person name="Wang C.M."/>
            <person name="Zheng Y."/>
            <person name="Sakai Y."/>
            <person name="Toyoda A."/>
            <person name="Minakuchi Y."/>
            <person name="Abe K."/>
            <person name="Yokota A."/>
            <person name="Yabe S."/>
        </authorList>
    </citation>
    <scope>NUCLEOTIDE SEQUENCE [LARGE SCALE GENOMIC DNA]</scope>
    <source>
        <strain evidence="4">Uno3</strain>
    </source>
</reference>
<evidence type="ECO:0000256" key="1">
    <source>
        <dbReference type="ARBA" id="ARBA00022801"/>
    </source>
</evidence>
<dbReference type="PANTHER" id="PTHR48081">
    <property type="entry name" value="AB HYDROLASE SUPERFAMILY PROTEIN C4A8.06C"/>
    <property type="match status" value="1"/>
</dbReference>
<evidence type="ECO:0000313" key="4">
    <source>
        <dbReference type="Proteomes" id="UP000287352"/>
    </source>
</evidence>
<accession>A0A402A3Z9</accession>
<dbReference type="SUPFAM" id="SSF53474">
    <property type="entry name" value="alpha/beta-Hydrolases"/>
    <property type="match status" value="1"/>
</dbReference>
<dbReference type="EMBL" id="BIFR01000001">
    <property type="protein sequence ID" value="GCE13776.1"/>
    <property type="molecule type" value="Genomic_DNA"/>
</dbReference>
<dbReference type="AlphaFoldDB" id="A0A402A3Z9"/>
<sequence>MKIVNHQYIRLWEEEAPGSLFPEPEEVSLPDVHIPTLQVYLPPAGTATGAAFVVCPGGGYIGLADHEGAPVAEWLASQGITSFILRYRLGPTYIYPTQLIDVRRALRLVRAHAPEWQLDAQRIGIIGFSAGGHLTSLASTYFTAGDPAAVDPIERVSSRPDAQIAVYPVISFPLSYQPVTSLLAHDKHPAPELFDELSTNRHVTSQTPPAFLVHTTNDRGVVVENSDLYAESLKAAGVPYEYVRGDFGDHGFGLDDHWTVSCHDWLQRLHFARV</sequence>